<sequence length="163" mass="18374">MFLDGSLQPLSHKAELSLAFLRSKLIQHFSDIDGALVEQRILVHDKPIPPLPRSQKAIYSFHLRDSLITLKVGQASQRNQSRYSYHHYHLIPSVPSTLARSICAASPLDGAPITPENVKDWIWTNTVRIDFLLPDTTPQRVMNILEAALIGEWAPLYEGRRGA</sequence>
<reference evidence="1 2" key="1">
    <citation type="submission" date="2020-08" db="EMBL/GenBank/DDBJ databases">
        <title>Genomic Encyclopedia of Type Strains, Phase IV (KMG-IV): sequencing the most valuable type-strain genomes for metagenomic binning, comparative biology and taxonomic classification.</title>
        <authorList>
            <person name="Goeker M."/>
        </authorList>
    </citation>
    <scope>NUCLEOTIDE SEQUENCE [LARGE SCALE GENOMIC DNA]</scope>
    <source>
        <strain evidence="1 2">DSM 26944</strain>
    </source>
</reference>
<proteinExistence type="predicted"/>
<name>A0A7W9AU66_9HYPH</name>
<comment type="caution">
    <text evidence="1">The sequence shown here is derived from an EMBL/GenBank/DDBJ whole genome shotgun (WGS) entry which is preliminary data.</text>
</comment>
<accession>A0A7W9AU66</accession>
<evidence type="ECO:0000313" key="2">
    <source>
        <dbReference type="Proteomes" id="UP000555546"/>
    </source>
</evidence>
<protein>
    <submittedName>
        <fullName evidence="1">Uncharacterized protein</fullName>
    </submittedName>
</protein>
<dbReference type="EMBL" id="JACIJG010000002">
    <property type="protein sequence ID" value="MBB5700653.1"/>
    <property type="molecule type" value="Genomic_DNA"/>
</dbReference>
<keyword evidence="2" id="KW-1185">Reference proteome</keyword>
<dbReference type="Proteomes" id="UP000555546">
    <property type="component" value="Unassembled WGS sequence"/>
</dbReference>
<gene>
    <name evidence="1" type="ORF">FHS76_000496</name>
</gene>
<evidence type="ECO:0000313" key="1">
    <source>
        <dbReference type="EMBL" id="MBB5700653.1"/>
    </source>
</evidence>
<dbReference type="AlphaFoldDB" id="A0A7W9AU66"/>
<organism evidence="1 2">
    <name type="scientific">Brucella daejeonensis</name>
    <dbReference type="NCBI Taxonomy" id="659015"/>
    <lineage>
        <taxon>Bacteria</taxon>
        <taxon>Pseudomonadati</taxon>
        <taxon>Pseudomonadota</taxon>
        <taxon>Alphaproteobacteria</taxon>
        <taxon>Hyphomicrobiales</taxon>
        <taxon>Brucellaceae</taxon>
        <taxon>Brucella/Ochrobactrum group</taxon>
        <taxon>Brucella</taxon>
    </lineage>
</organism>
<dbReference type="RefSeq" id="WP_183647590.1">
    <property type="nucleotide sequence ID" value="NZ_JACIJG010000002.1"/>
</dbReference>